<dbReference type="GeneID" id="20326335"/>
<reference evidence="1 2" key="1">
    <citation type="submission" date="2013-11" db="EMBL/GenBank/DDBJ databases">
        <title>Opisthorchis viverrini - life in the bile duct.</title>
        <authorList>
            <person name="Young N.D."/>
            <person name="Nagarajan N."/>
            <person name="Lin S.J."/>
            <person name="Korhonen P.K."/>
            <person name="Jex A.R."/>
            <person name="Hall R.S."/>
            <person name="Safavi-Hemami H."/>
            <person name="Kaewkong W."/>
            <person name="Bertrand D."/>
            <person name="Gao S."/>
            <person name="Seet Q."/>
            <person name="Wongkham S."/>
            <person name="Teh B.T."/>
            <person name="Wongkham C."/>
            <person name="Intapan P.M."/>
            <person name="Maleewong W."/>
            <person name="Yang X."/>
            <person name="Hu M."/>
            <person name="Wang Z."/>
            <person name="Hofmann A."/>
            <person name="Sternberg P.W."/>
            <person name="Tan P."/>
            <person name="Wang J."/>
            <person name="Gasser R.B."/>
        </authorList>
    </citation>
    <scope>NUCLEOTIDE SEQUENCE [LARGE SCALE GENOMIC DNA]</scope>
</reference>
<name>A0A074ZU84_OPIVI</name>
<dbReference type="Proteomes" id="UP000054324">
    <property type="component" value="Unassembled WGS sequence"/>
</dbReference>
<proteinExistence type="predicted"/>
<accession>A0A074ZU84</accession>
<dbReference type="KEGG" id="ovi:T265_12167"/>
<keyword evidence="2" id="KW-1185">Reference proteome</keyword>
<organism evidence="1 2">
    <name type="scientific">Opisthorchis viverrini</name>
    <name type="common">Southeast Asian liver fluke</name>
    <dbReference type="NCBI Taxonomy" id="6198"/>
    <lineage>
        <taxon>Eukaryota</taxon>
        <taxon>Metazoa</taxon>
        <taxon>Spiralia</taxon>
        <taxon>Lophotrochozoa</taxon>
        <taxon>Platyhelminthes</taxon>
        <taxon>Trematoda</taxon>
        <taxon>Digenea</taxon>
        <taxon>Opisthorchiida</taxon>
        <taxon>Opisthorchiata</taxon>
        <taxon>Opisthorchiidae</taxon>
        <taxon>Opisthorchis</taxon>
    </lineage>
</organism>
<sequence>MDSNIPLAMEFSVRSPPYDTRIYSTGVSNSADQECPKAELSIIVTCENLLDRKSLTLAIRTRDERDHKILKQ</sequence>
<evidence type="ECO:0000313" key="1">
    <source>
        <dbReference type="EMBL" id="KER18759.1"/>
    </source>
</evidence>
<evidence type="ECO:0000313" key="2">
    <source>
        <dbReference type="Proteomes" id="UP000054324"/>
    </source>
</evidence>
<gene>
    <name evidence="1" type="ORF">T265_12167</name>
</gene>
<dbReference type="EMBL" id="KL598110">
    <property type="protein sequence ID" value="KER18759.1"/>
    <property type="molecule type" value="Genomic_DNA"/>
</dbReference>
<dbReference type="RefSeq" id="XP_009177494.1">
    <property type="nucleotide sequence ID" value="XM_009179230.1"/>
</dbReference>
<dbReference type="CTD" id="20326335"/>
<protein>
    <submittedName>
        <fullName evidence="1">Uncharacterized protein</fullName>
    </submittedName>
</protein>
<dbReference type="AlphaFoldDB" id="A0A074ZU84"/>